<organism evidence="1 2">
    <name type="scientific">Nitrospina watsonii</name>
    <dbReference type="NCBI Taxonomy" id="1323948"/>
    <lineage>
        <taxon>Bacteria</taxon>
        <taxon>Pseudomonadati</taxon>
        <taxon>Nitrospinota/Tectimicrobiota group</taxon>
        <taxon>Nitrospinota</taxon>
        <taxon>Nitrospinia</taxon>
        <taxon>Nitrospinales</taxon>
        <taxon>Nitrospinaceae</taxon>
        <taxon>Nitrospina</taxon>
    </lineage>
</organism>
<accession>A0ABM9HCX5</accession>
<evidence type="ECO:0000313" key="1">
    <source>
        <dbReference type="EMBL" id="CAI2718085.1"/>
    </source>
</evidence>
<sequence length="64" mass="7467">MEYLLKVVFVDNSELMLEDTQKHFVSDDLEVLEITTSREVLIVPMRQIKYVSCDATIFKEAVRS</sequence>
<dbReference type="Proteomes" id="UP001157733">
    <property type="component" value="Chromosome"/>
</dbReference>
<reference evidence="1 2" key="1">
    <citation type="submission" date="2022-09" db="EMBL/GenBank/DDBJ databases">
        <authorList>
            <person name="Kop L."/>
        </authorList>
    </citation>
    <scope>NUCLEOTIDE SEQUENCE [LARGE SCALE GENOMIC DNA]</scope>
    <source>
        <strain evidence="1 2">347</strain>
    </source>
</reference>
<keyword evidence="2" id="KW-1185">Reference proteome</keyword>
<protein>
    <submittedName>
        <fullName evidence="1">Uncharacterized protein</fullName>
    </submittedName>
</protein>
<dbReference type="RefSeq" id="WP_282010994.1">
    <property type="nucleotide sequence ID" value="NZ_OX336137.1"/>
</dbReference>
<evidence type="ECO:0000313" key="2">
    <source>
        <dbReference type="Proteomes" id="UP001157733"/>
    </source>
</evidence>
<dbReference type="EMBL" id="OX336137">
    <property type="protein sequence ID" value="CAI2718085.1"/>
    <property type="molecule type" value="Genomic_DNA"/>
</dbReference>
<proteinExistence type="predicted"/>
<name>A0ABM9HCX5_9BACT</name>
<gene>
    <name evidence="1" type="ORF">NSPWAT_1226</name>
</gene>